<comment type="similarity">
    <text evidence="3">Belongs to the krueppel C2H2-type zinc-finger protein family.</text>
</comment>
<dbReference type="InterPro" id="IPR036236">
    <property type="entry name" value="Znf_C2H2_sf"/>
</dbReference>
<feature type="compositionally biased region" description="Basic and acidic residues" evidence="13">
    <location>
        <begin position="78"/>
        <end position="90"/>
    </location>
</feature>
<evidence type="ECO:0000256" key="2">
    <source>
        <dbReference type="ARBA" id="ARBA00004123"/>
    </source>
</evidence>
<name>A0AAV1QDJ4_SCOSC</name>
<feature type="region of interest" description="Disordered" evidence="13">
    <location>
        <begin position="683"/>
        <end position="712"/>
    </location>
</feature>
<dbReference type="AlphaFoldDB" id="A0AAV1QDJ4"/>
<feature type="compositionally biased region" description="Acidic residues" evidence="13">
    <location>
        <begin position="418"/>
        <end position="433"/>
    </location>
</feature>
<feature type="compositionally biased region" description="Basic and acidic residues" evidence="13">
    <location>
        <begin position="686"/>
        <end position="698"/>
    </location>
</feature>
<evidence type="ECO:0000313" key="16">
    <source>
        <dbReference type="Proteomes" id="UP001314229"/>
    </source>
</evidence>
<evidence type="ECO:0000256" key="1">
    <source>
        <dbReference type="ARBA" id="ARBA00003767"/>
    </source>
</evidence>
<comment type="caution">
    <text evidence="15">The sequence shown here is derived from an EMBL/GenBank/DDBJ whole genome shotgun (WGS) entry which is preliminary data.</text>
</comment>
<keyword evidence="4" id="KW-0479">Metal-binding</keyword>
<dbReference type="GO" id="GO:0000981">
    <property type="term" value="F:DNA-binding transcription factor activity, RNA polymerase II-specific"/>
    <property type="evidence" value="ECO:0007669"/>
    <property type="project" value="TreeGrafter"/>
</dbReference>
<keyword evidence="7" id="KW-0862">Zinc</keyword>
<feature type="domain" description="C2H2-type" evidence="14">
    <location>
        <begin position="586"/>
        <end position="613"/>
    </location>
</feature>
<dbReference type="FunFam" id="3.30.160.60:FF:000912">
    <property type="entry name" value="Zinc finger protein 660"/>
    <property type="match status" value="1"/>
</dbReference>
<feature type="compositionally biased region" description="Pro residues" evidence="13">
    <location>
        <begin position="405"/>
        <end position="414"/>
    </location>
</feature>
<dbReference type="EMBL" id="CAWUFR010000838">
    <property type="protein sequence ID" value="CAK6981509.1"/>
    <property type="molecule type" value="Genomic_DNA"/>
</dbReference>
<dbReference type="PANTHER" id="PTHR24388">
    <property type="entry name" value="ZINC FINGER PROTEIN"/>
    <property type="match status" value="1"/>
</dbReference>
<evidence type="ECO:0000256" key="9">
    <source>
        <dbReference type="ARBA" id="ARBA00023125"/>
    </source>
</evidence>
<feature type="region of interest" description="Disordered" evidence="13">
    <location>
        <begin position="399"/>
        <end position="439"/>
    </location>
</feature>
<feature type="domain" description="C2H2-type" evidence="14">
    <location>
        <begin position="502"/>
        <end position="529"/>
    </location>
</feature>
<dbReference type="SMART" id="SM00355">
    <property type="entry name" value="ZnF_C2H2"/>
    <property type="match status" value="9"/>
</dbReference>
<sequence length="712" mass="77273">MNGAVYISFFQGQLESVLEQVVQLAVQEISKTVGSSLNALLLETAVKEQEIHRLRLQLQTRENRGRADGGGSTVPGKKAADRTDSGRTKPEQQQQQLHAPGGQGTQPGVPIDTRRLDQRGRVVDQLKSVMQQVLDFAVCELTKIVEASFDDLLLEITKMDREQNVLVERLDKSSERGGGGGGSTGGGGGGEKGRGGAGGRRRGSENDSESPSGSEDAREELTEVTASKKRPETRDPNRPPVLSVSQDWVPILDKVFGQKWCSDVWQIKELGGGGGGGGGGSGGRSLSDGGVQQLPLLPALEPSPSSPQLDPRWMPLEDMEVFSPDEEERLRNSEGGAKAAGAGPSPGPPYSPTGSSCRRSSASMLHRLLTLPSQLLEDDDEAAKETLAALAIDAAIARRDSVEPAPGPTAPSPPTTREEEEEEAEEEEEGEEEEKGRKKKRRRVWSECEECGRRFSRVLLLKAHRQTHAGDKPFSCTQCGKNFSTLGNLKTHQRIHTGERPYTCSQCGKSFGQAGNLKRHQLIHTGQKPYVCAHCPKGFTKADDLRSHQRLHTGERPFICVTCGKSFSQSKELKAHQLSHTGERPFCCQHCGKSFTKETSYHNHVQIHTGEKPFTCSQCGKTFSNSGVLKTHEKIHSGERPFGCTQCGKSFGRLGHLKAHQQIHTGERPFACPHCGKSFSQSGHLKAHEQIHKRERSDTASTSSSNGGGSSS</sequence>
<accession>A0AAV1QDJ4</accession>
<feature type="region of interest" description="Disordered" evidence="13">
    <location>
        <begin position="269"/>
        <end position="361"/>
    </location>
</feature>
<evidence type="ECO:0000256" key="10">
    <source>
        <dbReference type="ARBA" id="ARBA00023163"/>
    </source>
</evidence>
<feature type="region of interest" description="Disordered" evidence="13">
    <location>
        <begin position="168"/>
        <end position="243"/>
    </location>
</feature>
<evidence type="ECO:0000256" key="5">
    <source>
        <dbReference type="ARBA" id="ARBA00022737"/>
    </source>
</evidence>
<gene>
    <name evidence="15" type="ORF">FSCOSCO3_A022132</name>
</gene>
<feature type="domain" description="C2H2-type" evidence="14">
    <location>
        <begin position="558"/>
        <end position="585"/>
    </location>
</feature>
<dbReference type="Proteomes" id="UP001314229">
    <property type="component" value="Unassembled WGS sequence"/>
</dbReference>
<dbReference type="FunFam" id="3.30.160.60:FF:000688">
    <property type="entry name" value="zinc finger protein 197 isoform X1"/>
    <property type="match status" value="1"/>
</dbReference>
<dbReference type="GO" id="GO:0000978">
    <property type="term" value="F:RNA polymerase II cis-regulatory region sequence-specific DNA binding"/>
    <property type="evidence" value="ECO:0007669"/>
    <property type="project" value="TreeGrafter"/>
</dbReference>
<evidence type="ECO:0000313" key="15">
    <source>
        <dbReference type="EMBL" id="CAK6981509.1"/>
    </source>
</evidence>
<proteinExistence type="inferred from homology"/>
<keyword evidence="5" id="KW-0677">Repeat</keyword>
<feature type="compositionally biased region" description="Low complexity" evidence="13">
    <location>
        <begin position="333"/>
        <end position="343"/>
    </location>
</feature>
<dbReference type="PROSITE" id="PS00028">
    <property type="entry name" value="ZINC_FINGER_C2H2_1"/>
    <property type="match status" value="9"/>
</dbReference>
<feature type="region of interest" description="Disordered" evidence="13">
    <location>
        <begin position="57"/>
        <end position="115"/>
    </location>
</feature>
<keyword evidence="10" id="KW-0804">Transcription</keyword>
<keyword evidence="11" id="KW-0539">Nucleus</keyword>
<comment type="function">
    <text evidence="1">May be involved in transcriptional regulation.</text>
</comment>
<evidence type="ECO:0000256" key="12">
    <source>
        <dbReference type="PROSITE-ProRule" id="PRU00042"/>
    </source>
</evidence>
<dbReference type="GO" id="GO:0008270">
    <property type="term" value="F:zinc ion binding"/>
    <property type="evidence" value="ECO:0007669"/>
    <property type="project" value="UniProtKB-KW"/>
</dbReference>
<keyword evidence="8" id="KW-0805">Transcription regulation</keyword>
<dbReference type="FunFam" id="3.30.160.60:FF:000097">
    <property type="entry name" value="Zinc finger protein"/>
    <property type="match status" value="1"/>
</dbReference>
<feature type="compositionally biased region" description="Acidic residues" evidence="13">
    <location>
        <begin position="317"/>
        <end position="327"/>
    </location>
</feature>
<feature type="domain" description="C2H2-type" evidence="14">
    <location>
        <begin position="642"/>
        <end position="669"/>
    </location>
</feature>
<dbReference type="FunFam" id="3.30.160.60:FF:001954">
    <property type="entry name" value="Zinc finger protein 787"/>
    <property type="match status" value="1"/>
</dbReference>
<feature type="domain" description="C2H2-type" evidence="14">
    <location>
        <begin position="474"/>
        <end position="501"/>
    </location>
</feature>
<evidence type="ECO:0000256" key="4">
    <source>
        <dbReference type="ARBA" id="ARBA00022723"/>
    </source>
</evidence>
<feature type="domain" description="C2H2-type" evidence="14">
    <location>
        <begin position="614"/>
        <end position="641"/>
    </location>
</feature>
<dbReference type="FunFam" id="3.30.160.60:FF:001325">
    <property type="entry name" value="zinc finger protein 200"/>
    <property type="match status" value="1"/>
</dbReference>
<feature type="domain" description="C2H2-type" evidence="14">
    <location>
        <begin position="530"/>
        <end position="557"/>
    </location>
</feature>
<feature type="domain" description="C2H2-type" evidence="14">
    <location>
        <begin position="670"/>
        <end position="697"/>
    </location>
</feature>
<dbReference type="PANTHER" id="PTHR24388:SF99">
    <property type="entry name" value="GASTRULA ZINC FINGER PROTEIN XLCGF52.1-LIKE ISOFORM X1-RELATED"/>
    <property type="match status" value="1"/>
</dbReference>
<protein>
    <submittedName>
        <fullName evidence="15">Zinc finger protein 503</fullName>
    </submittedName>
</protein>
<reference evidence="15 16" key="1">
    <citation type="submission" date="2024-01" db="EMBL/GenBank/DDBJ databases">
        <authorList>
            <person name="Alioto T."/>
            <person name="Alioto T."/>
            <person name="Gomez Garrido J."/>
        </authorList>
    </citation>
    <scope>NUCLEOTIDE SEQUENCE [LARGE SCALE GENOMIC DNA]</scope>
</reference>
<keyword evidence="9" id="KW-0238">DNA-binding</keyword>
<evidence type="ECO:0000256" key="7">
    <source>
        <dbReference type="ARBA" id="ARBA00022833"/>
    </source>
</evidence>
<feature type="non-terminal residue" evidence="15">
    <location>
        <position position="712"/>
    </location>
</feature>
<dbReference type="SUPFAM" id="SSF57667">
    <property type="entry name" value="beta-beta-alpha zinc fingers"/>
    <property type="match status" value="5"/>
</dbReference>
<comment type="subcellular location">
    <subcellularLocation>
        <location evidence="2">Nucleus</location>
    </subcellularLocation>
</comment>
<organism evidence="15 16">
    <name type="scientific">Scomber scombrus</name>
    <name type="common">Atlantic mackerel</name>
    <name type="synonym">Scomber vernalis</name>
    <dbReference type="NCBI Taxonomy" id="13677"/>
    <lineage>
        <taxon>Eukaryota</taxon>
        <taxon>Metazoa</taxon>
        <taxon>Chordata</taxon>
        <taxon>Craniata</taxon>
        <taxon>Vertebrata</taxon>
        <taxon>Euteleostomi</taxon>
        <taxon>Actinopterygii</taxon>
        <taxon>Neopterygii</taxon>
        <taxon>Teleostei</taxon>
        <taxon>Neoteleostei</taxon>
        <taxon>Acanthomorphata</taxon>
        <taxon>Pelagiaria</taxon>
        <taxon>Scombriformes</taxon>
        <taxon>Scombridae</taxon>
        <taxon>Scomber</taxon>
    </lineage>
</organism>
<feature type="compositionally biased region" description="Gly residues" evidence="13">
    <location>
        <begin position="270"/>
        <end position="283"/>
    </location>
</feature>
<dbReference type="PROSITE" id="PS50157">
    <property type="entry name" value="ZINC_FINGER_C2H2_2"/>
    <property type="match status" value="9"/>
</dbReference>
<evidence type="ECO:0000256" key="6">
    <source>
        <dbReference type="ARBA" id="ARBA00022771"/>
    </source>
</evidence>
<dbReference type="InterPro" id="IPR050527">
    <property type="entry name" value="Snail/Krueppel_Znf"/>
</dbReference>
<keyword evidence="16" id="KW-1185">Reference proteome</keyword>
<feature type="compositionally biased region" description="Low complexity" evidence="13">
    <location>
        <begin position="284"/>
        <end position="309"/>
    </location>
</feature>
<evidence type="ECO:0000256" key="13">
    <source>
        <dbReference type="SAM" id="MobiDB-lite"/>
    </source>
</evidence>
<evidence type="ECO:0000256" key="11">
    <source>
        <dbReference type="ARBA" id="ARBA00023242"/>
    </source>
</evidence>
<dbReference type="Gene3D" id="3.30.160.60">
    <property type="entry name" value="Classic Zinc Finger"/>
    <property type="match status" value="9"/>
</dbReference>
<evidence type="ECO:0000256" key="3">
    <source>
        <dbReference type="ARBA" id="ARBA00006991"/>
    </source>
</evidence>
<keyword evidence="6 12" id="KW-0863">Zinc-finger</keyword>
<dbReference type="Pfam" id="PF00096">
    <property type="entry name" value="zf-C2H2"/>
    <property type="match status" value="8"/>
</dbReference>
<feature type="compositionally biased region" description="Gly residues" evidence="13">
    <location>
        <begin position="176"/>
        <end position="198"/>
    </location>
</feature>
<dbReference type="InterPro" id="IPR013087">
    <property type="entry name" value="Znf_C2H2_type"/>
</dbReference>
<dbReference type="FunFam" id="3.30.160.60:FF:001119">
    <property type="entry name" value="zinc finger protein 408"/>
    <property type="match status" value="1"/>
</dbReference>
<dbReference type="GO" id="GO:0005634">
    <property type="term" value="C:nucleus"/>
    <property type="evidence" value="ECO:0007669"/>
    <property type="project" value="UniProtKB-SubCell"/>
</dbReference>
<evidence type="ECO:0000259" key="14">
    <source>
        <dbReference type="PROSITE" id="PS50157"/>
    </source>
</evidence>
<feature type="domain" description="C2H2-type" evidence="14">
    <location>
        <begin position="446"/>
        <end position="473"/>
    </location>
</feature>
<evidence type="ECO:0000256" key="8">
    <source>
        <dbReference type="ARBA" id="ARBA00023015"/>
    </source>
</evidence>
<dbReference type="FunFam" id="3.30.160.60:FF:002281">
    <property type="match status" value="2"/>
</dbReference>